<dbReference type="GO" id="GO:0004497">
    <property type="term" value="F:monooxygenase activity"/>
    <property type="evidence" value="ECO:0007669"/>
    <property type="project" value="InterPro"/>
</dbReference>
<sequence>MLLHLGNSPTVVVSSMEIAKELVKTNDIVFASRPQMNTAHDLCYGGNDVAFSRYCEYWRQAKKICVVELLSLKRVKSFQFLRDEEVKILVEEISSSCKNGDSVNLGEMLLTLSFNIISGAVIGRKIKGKDGDKSFAKFARRAMELIGAFCMKDYFPSLGWMDVLTGLVAKLKETSQGLDTLIK</sequence>
<proteinExistence type="inferred from homology"/>
<dbReference type="AlphaFoldDB" id="A0A1Q3DIZ3"/>
<gene>
    <name evidence="4" type="ORF">CFOL_v3_35843</name>
</gene>
<accession>A0A1Q3DIZ3</accession>
<dbReference type="InParanoid" id="A0A1Q3DIZ3"/>
<reference evidence="5" key="1">
    <citation type="submission" date="2016-04" db="EMBL/GenBank/DDBJ databases">
        <title>Cephalotus genome sequencing.</title>
        <authorList>
            <person name="Fukushima K."/>
            <person name="Hasebe M."/>
            <person name="Fang X."/>
        </authorList>
    </citation>
    <scope>NUCLEOTIDE SEQUENCE [LARGE SCALE GENOMIC DNA]</scope>
    <source>
        <strain evidence="5">cv. St1</strain>
    </source>
</reference>
<dbReference type="EMBL" id="BDDD01009983">
    <property type="protein sequence ID" value="GAV92464.1"/>
    <property type="molecule type" value="Genomic_DNA"/>
</dbReference>
<dbReference type="PANTHER" id="PTHR47955">
    <property type="entry name" value="CYTOCHROME P450 FAMILY 71 PROTEIN"/>
    <property type="match status" value="1"/>
</dbReference>
<dbReference type="GO" id="GO:0020037">
    <property type="term" value="F:heme binding"/>
    <property type="evidence" value="ECO:0007669"/>
    <property type="project" value="InterPro"/>
</dbReference>
<dbReference type="PANTHER" id="PTHR47955:SF18">
    <property type="entry name" value="CYTOCHROME P450 71A1-LIKE"/>
    <property type="match status" value="1"/>
</dbReference>
<dbReference type="Gene3D" id="1.10.630.10">
    <property type="entry name" value="Cytochrome P450"/>
    <property type="match status" value="1"/>
</dbReference>
<protein>
    <submittedName>
        <fullName evidence="4">p450 domain-containing protein</fullName>
    </submittedName>
</protein>
<evidence type="ECO:0000256" key="3">
    <source>
        <dbReference type="ARBA" id="ARBA00023004"/>
    </source>
</evidence>
<dbReference type="Proteomes" id="UP000187406">
    <property type="component" value="Unassembled WGS sequence"/>
</dbReference>
<name>A0A1Q3DIZ3_CEPFO</name>
<keyword evidence="3" id="KW-0408">Iron</keyword>
<dbReference type="InterPro" id="IPR001128">
    <property type="entry name" value="Cyt_P450"/>
</dbReference>
<keyword evidence="5" id="KW-1185">Reference proteome</keyword>
<dbReference type="Pfam" id="PF00067">
    <property type="entry name" value="p450"/>
    <property type="match status" value="1"/>
</dbReference>
<dbReference type="GO" id="GO:0016705">
    <property type="term" value="F:oxidoreductase activity, acting on paired donors, with incorporation or reduction of molecular oxygen"/>
    <property type="evidence" value="ECO:0007669"/>
    <property type="project" value="InterPro"/>
</dbReference>
<dbReference type="STRING" id="3775.A0A1Q3DIZ3"/>
<evidence type="ECO:0000313" key="4">
    <source>
        <dbReference type="EMBL" id="GAV92464.1"/>
    </source>
</evidence>
<keyword evidence="2" id="KW-0479">Metal-binding</keyword>
<organism evidence="4 5">
    <name type="scientific">Cephalotus follicularis</name>
    <name type="common">Albany pitcher plant</name>
    <dbReference type="NCBI Taxonomy" id="3775"/>
    <lineage>
        <taxon>Eukaryota</taxon>
        <taxon>Viridiplantae</taxon>
        <taxon>Streptophyta</taxon>
        <taxon>Embryophyta</taxon>
        <taxon>Tracheophyta</taxon>
        <taxon>Spermatophyta</taxon>
        <taxon>Magnoliopsida</taxon>
        <taxon>eudicotyledons</taxon>
        <taxon>Gunneridae</taxon>
        <taxon>Pentapetalae</taxon>
        <taxon>rosids</taxon>
        <taxon>fabids</taxon>
        <taxon>Oxalidales</taxon>
        <taxon>Cephalotaceae</taxon>
        <taxon>Cephalotus</taxon>
    </lineage>
</organism>
<evidence type="ECO:0000256" key="1">
    <source>
        <dbReference type="ARBA" id="ARBA00010617"/>
    </source>
</evidence>
<dbReference type="GO" id="GO:0005506">
    <property type="term" value="F:iron ion binding"/>
    <property type="evidence" value="ECO:0007669"/>
    <property type="project" value="InterPro"/>
</dbReference>
<dbReference type="OrthoDB" id="1470350at2759"/>
<evidence type="ECO:0000256" key="2">
    <source>
        <dbReference type="ARBA" id="ARBA00022723"/>
    </source>
</evidence>
<comment type="caution">
    <text evidence="4">The sequence shown here is derived from an EMBL/GenBank/DDBJ whole genome shotgun (WGS) entry which is preliminary data.</text>
</comment>
<comment type="similarity">
    <text evidence="1">Belongs to the cytochrome P450 family.</text>
</comment>
<evidence type="ECO:0000313" key="5">
    <source>
        <dbReference type="Proteomes" id="UP000187406"/>
    </source>
</evidence>
<dbReference type="InterPro" id="IPR036396">
    <property type="entry name" value="Cyt_P450_sf"/>
</dbReference>
<dbReference type="SUPFAM" id="SSF48264">
    <property type="entry name" value="Cytochrome P450"/>
    <property type="match status" value="1"/>
</dbReference>